<dbReference type="GO" id="GO:0030313">
    <property type="term" value="C:cell envelope"/>
    <property type="evidence" value="ECO:0007669"/>
    <property type="project" value="UniProtKB-SubCell"/>
</dbReference>
<comment type="subcellular location">
    <subcellularLocation>
        <location evidence="1">Cell envelope</location>
    </subcellularLocation>
</comment>
<evidence type="ECO:0000313" key="3">
    <source>
        <dbReference type="EMBL" id="SVB74002.1"/>
    </source>
</evidence>
<proteinExistence type="predicted"/>
<dbReference type="Pfam" id="PF07161">
    <property type="entry name" value="LppX_LprAFG"/>
    <property type="match status" value="1"/>
</dbReference>
<keyword evidence="2" id="KW-1003">Cell membrane</keyword>
<dbReference type="InterPro" id="IPR029046">
    <property type="entry name" value="LolA/LolB/LppX"/>
</dbReference>
<protein>
    <recommendedName>
        <fullName evidence="4">LppX_LprAFG lipoprotein</fullName>
    </recommendedName>
</protein>
<organism evidence="3">
    <name type="scientific">marine metagenome</name>
    <dbReference type="NCBI Taxonomy" id="408172"/>
    <lineage>
        <taxon>unclassified sequences</taxon>
        <taxon>metagenomes</taxon>
        <taxon>ecological metagenomes</taxon>
    </lineage>
</organism>
<dbReference type="AlphaFoldDB" id="A0A382GGM2"/>
<evidence type="ECO:0000256" key="1">
    <source>
        <dbReference type="ARBA" id="ARBA00004196"/>
    </source>
</evidence>
<reference evidence="3" key="1">
    <citation type="submission" date="2018-05" db="EMBL/GenBank/DDBJ databases">
        <authorList>
            <person name="Lanie J.A."/>
            <person name="Ng W.-L."/>
            <person name="Kazmierczak K.M."/>
            <person name="Andrzejewski T.M."/>
            <person name="Davidsen T.M."/>
            <person name="Wayne K.J."/>
            <person name="Tettelin H."/>
            <person name="Glass J.I."/>
            <person name="Rusch D."/>
            <person name="Podicherti R."/>
            <person name="Tsui H.-C.T."/>
            <person name="Winkler M.E."/>
        </authorList>
    </citation>
    <scope>NUCLEOTIDE SEQUENCE</scope>
</reference>
<gene>
    <name evidence="3" type="ORF">METZ01_LOCUS226856</name>
</gene>
<evidence type="ECO:0008006" key="4">
    <source>
        <dbReference type="Google" id="ProtNLM"/>
    </source>
</evidence>
<dbReference type="EMBL" id="UINC01055294">
    <property type="protein sequence ID" value="SVB74002.1"/>
    <property type="molecule type" value="Genomic_DNA"/>
</dbReference>
<sequence length="220" mass="23434">TSPTPIPIPEATAEPTPSPEAAIAFAVLNLLELKSAAFTLEHQTGSTTMLPGLSMKKAIGVVDIPDRLRLTVEAEVAVPRTFVEINVITIGEQAYMTDFFSGQWRTVPLESLPVNFLDFGQIIASIIEAVAGPSFSGVEEIDGRQYQRVTGSVPSEALAALVPGAAEGLEVELELWLDLEAALLRRVLITGPVLTGDIPETVRLLAIDNINVPVDIAAPE</sequence>
<dbReference type="SUPFAM" id="SSF89392">
    <property type="entry name" value="Prokaryotic lipoproteins and lipoprotein localization factors"/>
    <property type="match status" value="1"/>
</dbReference>
<name>A0A382GGM2_9ZZZZ</name>
<feature type="non-terminal residue" evidence="3">
    <location>
        <position position="1"/>
    </location>
</feature>
<dbReference type="InterPro" id="IPR009830">
    <property type="entry name" value="LppX/LprAFG"/>
</dbReference>
<accession>A0A382GGM2</accession>
<evidence type="ECO:0000256" key="2">
    <source>
        <dbReference type="ARBA" id="ARBA00022475"/>
    </source>
</evidence>
<keyword evidence="2" id="KW-0472">Membrane</keyword>
<dbReference type="Gene3D" id="2.50.20.20">
    <property type="match status" value="1"/>
</dbReference>